<dbReference type="GO" id="GO:0006606">
    <property type="term" value="P:protein import into nucleus"/>
    <property type="evidence" value="ECO:0000318"/>
    <property type="project" value="GO_Central"/>
</dbReference>
<sequence>MFTTPSRVRDARSSTPLVGAGVGASHSANHPSRAGTPVFGGQDPLSPPSFLSPSTFRRGDVNNINESGDVSSGSLFLSTNARPRTTRARPRPSSMLAISGPNVSLLSPSSAFDREGSLINDDADMRSVAESAYSASMAGFGRRPPLLSKDAKAQLEEGTVLLGDRWVHVSAYSRLPNEVLEVLNDADLYIDAFQGHLDVQTGYACLVSRTQCFVWNYSSRGIGTGSPTCFVFPVPQYSSSSMTAINDLAHCCFIPRGANREPALLLVAPDGQTCLWEGISSSLTRQDRAQRISVPLSSTSETIVQLQRVDESTLVLATSQSRMLRVSVGSRAGMLQAEIRPFSQQRGLLSRLFGSTSAMGSSNDQVVSIAVAPIQAGKQGREVYAIGRKTLQRWQVLDQGGERLLAEQDVQQVIASNVLQLSDERYSAAQSLSFDVLDGAVQSDGQLVLLYSQAKAEHEPLGYGLAIVDAVKDAGSFVVASILALNYSNFADPRPYAMPTLSLPNGGPAAFICFADTVVAKQLESGCETFEEVIKLKDDVKNRFIGTGCDSIDFGNHAIAALSLISATSGSLLVETSVNEIRNRCTAYTSAADRQRADTERLKSKLEQALYYSESPLNPLTFQLASHLQGTLMTACEDLSRELLTFSNPISQSVAPSVDLRAALKDRLGKLRFLVQFVAACGHLEKLPQTTKRQLRADAELAAALSELWVYQNEFYTSTHSHASAAQSPLARSIETVMAEQGLGTSADDLVRKFFRHHADLTTEVLERLLKQTKSISAQPLRTRSTDVLEFNRVVMSALRAALRYRKESGALYGILEPDSGVSTSAVTATAATAATPAATAATAATPAAPAAQAAATIAFEAWTAQSATVQLLESLFALTVNLIPDRTRELGSSIDAASTEFSGAVSEELKREHRVQAELKTQLCSLAEIALACYLERLQYLQAAAASATDSGAFEREFAVFATTYRTARPLFIRPLVTIGRSDRAFTLAEQYMDFRTLVELCNDPALKSDARTETYLERYQESFAYELYTWYVEHDQQRTLLTQKSEYHALVLSFLSQPGKERLAWLHDLALQRFAAASTKLEQLGLVESNVSQRKLMLSLAKLGYLSTLKVQDLRTVGVQKQIEFFDDYLDLIAVQDSLVALWENSVAGGFPVDLPTAGTPAADKLANEIVDTVASRLAEYAAYRQHYMQLIQQLVLSNTYLGAEDLIDLLTLKDTPESQLEDFSTAIKVLIRASSNMPESRRHACLKAIWRRSVIRDDWVSLSETNNVSDQTLLEDLKCTGLYAVLREVLGDQDGSGRHAWIDIGDLAKLDDAVSDDTDPHPVERQEQGKRLRSLLEARFHDAPDHFITLLLQDYQKEAATVLGFFEDSDLPRLANELAGLAANQAGVRSDATLHPLVDQDDSMIES</sequence>
<keyword evidence="7" id="KW-0539">Nucleus</keyword>
<keyword evidence="12" id="KW-1185">Reference proteome</keyword>
<dbReference type="InterPro" id="IPR007187">
    <property type="entry name" value="Nucleoporin_Nup133/Nup155_C"/>
</dbReference>
<dbReference type="PANTHER" id="PTHR13405:SF11">
    <property type="entry name" value="NUCLEAR PORE COMPLEX PROTEIN NUP133"/>
    <property type="match status" value="1"/>
</dbReference>
<dbReference type="OrthoDB" id="103454at2759"/>
<evidence type="ECO:0000259" key="10">
    <source>
        <dbReference type="Pfam" id="PF08801"/>
    </source>
</evidence>
<evidence type="ECO:0000256" key="3">
    <source>
        <dbReference type="ARBA" id="ARBA00022448"/>
    </source>
</evidence>
<dbReference type="RefSeq" id="XP_011389292.1">
    <property type="nucleotide sequence ID" value="XM_011390990.1"/>
</dbReference>
<dbReference type="GO" id="GO:0000972">
    <property type="term" value="P:transcription-dependent tethering of RNA polymerase II gene DNA at nuclear periphery"/>
    <property type="evidence" value="ECO:0000318"/>
    <property type="project" value="GO_Central"/>
</dbReference>
<feature type="domain" description="Nucleoporin Nup133/Nup155-like C-terminal" evidence="9">
    <location>
        <begin position="702"/>
        <end position="1378"/>
    </location>
</feature>
<evidence type="ECO:0008006" key="13">
    <source>
        <dbReference type="Google" id="ProtNLM"/>
    </source>
</evidence>
<dbReference type="FunCoup" id="A0A0D1CQI6">
    <property type="interactions" value="88"/>
</dbReference>
<dbReference type="Proteomes" id="UP000000561">
    <property type="component" value="Chromosome 7"/>
</dbReference>
<dbReference type="Gene3D" id="1.25.40.700">
    <property type="match status" value="1"/>
</dbReference>
<proteinExistence type="inferred from homology"/>
<comment type="subcellular location">
    <subcellularLocation>
        <location evidence="1">Nucleus envelope</location>
    </subcellularLocation>
</comment>
<dbReference type="STRING" id="237631.A0A0D1CQI6"/>
<evidence type="ECO:0000256" key="4">
    <source>
        <dbReference type="ARBA" id="ARBA00022816"/>
    </source>
</evidence>
<dbReference type="InterPro" id="IPR037624">
    <property type="entry name" value="Nup133-like"/>
</dbReference>
<dbReference type="Pfam" id="PF08801">
    <property type="entry name" value="Nucleoporin_N"/>
    <property type="match status" value="1"/>
</dbReference>
<evidence type="ECO:0000256" key="5">
    <source>
        <dbReference type="ARBA" id="ARBA00022927"/>
    </source>
</evidence>
<protein>
    <recommendedName>
        <fullName evidence="13">Nucleoporin Nup133/Nup155-like C-terminal domain-containing protein</fullName>
    </recommendedName>
</protein>
<evidence type="ECO:0000256" key="7">
    <source>
        <dbReference type="ARBA" id="ARBA00023242"/>
    </source>
</evidence>
<keyword evidence="5" id="KW-0653">Protein transport</keyword>
<organism evidence="11 12">
    <name type="scientific">Mycosarcoma maydis</name>
    <name type="common">Corn smut fungus</name>
    <name type="synonym">Ustilago maydis</name>
    <dbReference type="NCBI Taxonomy" id="5270"/>
    <lineage>
        <taxon>Eukaryota</taxon>
        <taxon>Fungi</taxon>
        <taxon>Dikarya</taxon>
        <taxon>Basidiomycota</taxon>
        <taxon>Ustilaginomycotina</taxon>
        <taxon>Ustilaginomycetes</taxon>
        <taxon>Ustilaginales</taxon>
        <taxon>Ustilaginaceae</taxon>
        <taxon>Mycosarcoma</taxon>
    </lineage>
</organism>
<dbReference type="SUPFAM" id="SSF117289">
    <property type="entry name" value="Nucleoporin domain"/>
    <property type="match status" value="1"/>
</dbReference>
<evidence type="ECO:0000256" key="1">
    <source>
        <dbReference type="ARBA" id="ARBA00004259"/>
    </source>
</evidence>
<dbReference type="Gene3D" id="2.130.10.10">
    <property type="entry name" value="YVTN repeat-like/Quinoprotein amine dehydrogenase"/>
    <property type="match status" value="1"/>
</dbReference>
<reference evidence="11 12" key="1">
    <citation type="journal article" date="2006" name="Nature">
        <title>Insights from the genome of the biotrophic fungal plant pathogen Ustilago maydis.</title>
        <authorList>
            <person name="Kamper J."/>
            <person name="Kahmann R."/>
            <person name="Bolker M."/>
            <person name="Ma L.J."/>
            <person name="Brefort T."/>
            <person name="Saville B.J."/>
            <person name="Banuett F."/>
            <person name="Kronstad J.W."/>
            <person name="Gold S.E."/>
            <person name="Muller O."/>
            <person name="Perlin M.H."/>
            <person name="Wosten H.A."/>
            <person name="de Vries R."/>
            <person name="Ruiz-Herrera J."/>
            <person name="Reynaga-Pena C.G."/>
            <person name="Snetselaar K."/>
            <person name="McCann M."/>
            <person name="Perez-Martin J."/>
            <person name="Feldbrugge M."/>
            <person name="Basse C.W."/>
            <person name="Steinberg G."/>
            <person name="Ibeas J.I."/>
            <person name="Holloman W."/>
            <person name="Guzman P."/>
            <person name="Farman M."/>
            <person name="Stajich J.E."/>
            <person name="Sentandreu R."/>
            <person name="Gonzalez-Prieto J.M."/>
            <person name="Kennell J.C."/>
            <person name="Molina L."/>
            <person name="Schirawski J."/>
            <person name="Mendoza-Mendoza A."/>
            <person name="Greilinger D."/>
            <person name="Munch K."/>
            <person name="Rossel N."/>
            <person name="Scherer M."/>
            <person name="Vranes M."/>
            <person name="Ladendorf O."/>
            <person name="Vincon V."/>
            <person name="Fuchs U."/>
            <person name="Sandrock B."/>
            <person name="Meng S."/>
            <person name="Ho E.C."/>
            <person name="Cahill M.J."/>
            <person name="Boyce K.J."/>
            <person name="Klose J."/>
            <person name="Klosterman S.J."/>
            <person name="Deelstra H.J."/>
            <person name="Ortiz-Castellanos L."/>
            <person name="Li W."/>
            <person name="Sanchez-Alonso P."/>
            <person name="Schreier P.H."/>
            <person name="Hauser-Hahn I."/>
            <person name="Vaupel M."/>
            <person name="Koopmann E."/>
            <person name="Friedrich G."/>
            <person name="Voss H."/>
            <person name="Schluter T."/>
            <person name="Margolis J."/>
            <person name="Platt D."/>
            <person name="Swimmer C."/>
            <person name="Gnirke A."/>
            <person name="Chen F."/>
            <person name="Vysotskaia V."/>
            <person name="Mannhaupt G."/>
            <person name="Guldener U."/>
            <person name="Munsterkotter M."/>
            <person name="Haase D."/>
            <person name="Oesterheld M."/>
            <person name="Mewes H.W."/>
            <person name="Mauceli E.W."/>
            <person name="DeCaprio D."/>
            <person name="Wade C.M."/>
            <person name="Butler J."/>
            <person name="Young S."/>
            <person name="Jaffe D.B."/>
            <person name="Calvo S."/>
            <person name="Nusbaum C."/>
            <person name="Galagan J."/>
            <person name="Birren B.W."/>
        </authorList>
    </citation>
    <scope>NUCLEOTIDE SEQUENCE [LARGE SCALE GENOMIC DNA]</scope>
    <source>
        <strain evidence="12">DSM 14603 / FGSC 9021 / UM521</strain>
    </source>
</reference>
<dbReference type="GO" id="GO:0017056">
    <property type="term" value="F:structural constituent of nuclear pore"/>
    <property type="evidence" value="ECO:0000318"/>
    <property type="project" value="GO_Central"/>
</dbReference>
<gene>
    <name evidence="11" type="ORF">UMAG_02855</name>
</gene>
<dbReference type="EMBL" id="CM003146">
    <property type="protein sequence ID" value="KIS68868.1"/>
    <property type="molecule type" value="Genomic_DNA"/>
</dbReference>
<evidence type="ECO:0000313" key="12">
    <source>
        <dbReference type="Proteomes" id="UP000000561"/>
    </source>
</evidence>
<dbReference type="PANTHER" id="PTHR13405">
    <property type="entry name" value="NUCLEAR PORE COMPLEX PROTEIN NUP133"/>
    <property type="match status" value="1"/>
</dbReference>
<keyword evidence="4" id="KW-0509">mRNA transport</keyword>
<accession>A0A0D1CQI6</accession>
<dbReference type="VEuPathDB" id="FungiDB:UMAG_02855"/>
<feature type="domain" description="Nucleoporin Nup133/Nup155-like N-terminal" evidence="10">
    <location>
        <begin position="169"/>
        <end position="445"/>
    </location>
</feature>
<dbReference type="GO" id="GO:0031080">
    <property type="term" value="C:nuclear pore outer ring"/>
    <property type="evidence" value="ECO:0000318"/>
    <property type="project" value="GO_Central"/>
</dbReference>
<evidence type="ECO:0000313" key="11">
    <source>
        <dbReference type="EMBL" id="KIS68868.1"/>
    </source>
</evidence>
<dbReference type="InterPro" id="IPR015943">
    <property type="entry name" value="WD40/YVTN_repeat-like_dom_sf"/>
</dbReference>
<dbReference type="Pfam" id="PF03177">
    <property type="entry name" value="Nucleoporin_C"/>
    <property type="match status" value="1"/>
</dbReference>
<dbReference type="GO" id="GO:0016973">
    <property type="term" value="P:poly(A)+ mRNA export from nucleus"/>
    <property type="evidence" value="ECO:0000318"/>
    <property type="project" value="GO_Central"/>
</dbReference>
<keyword evidence="3" id="KW-0813">Transport</keyword>
<feature type="region of interest" description="Disordered" evidence="8">
    <location>
        <begin position="1"/>
        <end position="54"/>
    </location>
</feature>
<evidence type="ECO:0000256" key="6">
    <source>
        <dbReference type="ARBA" id="ARBA00023010"/>
    </source>
</evidence>
<dbReference type="Gene3D" id="1.20.58.1380">
    <property type="match status" value="1"/>
</dbReference>
<evidence type="ECO:0000256" key="2">
    <source>
        <dbReference type="ARBA" id="ARBA00005569"/>
    </source>
</evidence>
<dbReference type="OMA" id="HVATLLW"/>
<dbReference type="GeneID" id="23563502"/>
<comment type="similarity">
    <text evidence="2">Belongs to the nucleoporin Nup133 family.</text>
</comment>
<dbReference type="KEGG" id="uma:UMAG_02855"/>
<evidence type="ECO:0000259" key="9">
    <source>
        <dbReference type="Pfam" id="PF03177"/>
    </source>
</evidence>
<evidence type="ECO:0000256" key="8">
    <source>
        <dbReference type="SAM" id="MobiDB-lite"/>
    </source>
</evidence>
<name>A0A0D1CQI6_MYCMD</name>
<dbReference type="InterPro" id="IPR014908">
    <property type="entry name" value="Nucleoporin_Nup133/Nup155_N"/>
</dbReference>
<keyword evidence="6" id="KW-0811">Translocation</keyword>
<dbReference type="eggNOG" id="KOG4121">
    <property type="taxonomic scope" value="Eukaryota"/>
</dbReference>
<dbReference type="InParanoid" id="A0A0D1CQI6"/>